<dbReference type="InterPro" id="IPR015422">
    <property type="entry name" value="PyrdxlP-dep_Trfase_small"/>
</dbReference>
<dbReference type="CDD" id="cd00614">
    <property type="entry name" value="CGS_like"/>
    <property type="match status" value="1"/>
</dbReference>
<dbReference type="InterPro" id="IPR000277">
    <property type="entry name" value="Cys/Met-Metab_PyrdxlP-dep_enz"/>
</dbReference>
<comment type="pathway">
    <text evidence="5">Amino-acid biosynthesis; L-methionine biosynthesis via de novo pathway; L-homocysteine from L-cystathionine: step 1/1.</text>
</comment>
<evidence type="ECO:0000256" key="3">
    <source>
        <dbReference type="ARBA" id="ARBA00022898"/>
    </source>
</evidence>
<dbReference type="SUPFAM" id="SSF53383">
    <property type="entry name" value="PLP-dependent transferases"/>
    <property type="match status" value="1"/>
</dbReference>
<dbReference type="InterPro" id="IPR015424">
    <property type="entry name" value="PyrdxlP-dep_Trfase"/>
</dbReference>
<evidence type="ECO:0000256" key="8">
    <source>
        <dbReference type="PIRSR" id="PIRSR001434-2"/>
    </source>
</evidence>
<accession>A0A1Y2LCC1</accession>
<dbReference type="Gene3D" id="3.90.1150.10">
    <property type="entry name" value="Aspartate Aminotransferase, domain 1"/>
    <property type="match status" value="1"/>
</dbReference>
<dbReference type="GO" id="GO:0047804">
    <property type="term" value="F:cysteine-S-conjugate beta-lyase activity"/>
    <property type="evidence" value="ECO:0007669"/>
    <property type="project" value="UniProtKB-EC"/>
</dbReference>
<comment type="cofactor">
    <cofactor evidence="1 9">
        <name>pyridoxal 5'-phosphate</name>
        <dbReference type="ChEBI" id="CHEBI:597326"/>
    </cofactor>
</comment>
<dbReference type="NCBIfam" id="TIGR01324">
    <property type="entry name" value="cysta_beta_ly_B"/>
    <property type="match status" value="1"/>
</dbReference>
<gene>
    <name evidence="10" type="ORF">TALK_09235</name>
</gene>
<keyword evidence="3 8" id="KW-0663">Pyridoxal phosphate</keyword>
<dbReference type="AlphaFoldDB" id="A0A1Y2LCC1"/>
<proteinExistence type="inferred from homology"/>
<dbReference type="GO" id="GO:0019346">
    <property type="term" value="P:transsulfuration"/>
    <property type="evidence" value="ECO:0007669"/>
    <property type="project" value="InterPro"/>
</dbReference>
<evidence type="ECO:0000256" key="7">
    <source>
        <dbReference type="ARBA" id="ARBA00047625"/>
    </source>
</evidence>
<evidence type="ECO:0000256" key="1">
    <source>
        <dbReference type="ARBA" id="ARBA00001933"/>
    </source>
</evidence>
<name>A0A1Y2LCC1_9PROT</name>
<dbReference type="PANTHER" id="PTHR43500:SF1">
    <property type="entry name" value="CYSTATHIONINE BETA-LYASE-RELATED"/>
    <property type="match status" value="1"/>
</dbReference>
<dbReference type="InterPro" id="IPR054542">
    <property type="entry name" value="Cys_met_metab_PP"/>
</dbReference>
<dbReference type="PANTHER" id="PTHR43500">
    <property type="entry name" value="CYSTATHIONINE BETA-LYASE-RELATED"/>
    <property type="match status" value="1"/>
</dbReference>
<dbReference type="STRING" id="1293890.TALK_09235"/>
<dbReference type="PROSITE" id="PS00868">
    <property type="entry name" value="CYS_MET_METAB_PP"/>
    <property type="match status" value="1"/>
</dbReference>
<comment type="caution">
    <text evidence="10">The sequence shown here is derived from an EMBL/GenBank/DDBJ whole genome shotgun (WGS) entry which is preliminary data.</text>
</comment>
<dbReference type="EMBL" id="JFKB01000005">
    <property type="protein sequence ID" value="OSQ48424.1"/>
    <property type="molecule type" value="Genomic_DNA"/>
</dbReference>
<evidence type="ECO:0000256" key="2">
    <source>
        <dbReference type="ARBA" id="ARBA00009077"/>
    </source>
</evidence>
<dbReference type="OrthoDB" id="9790858at2"/>
<keyword evidence="11" id="KW-1185">Reference proteome</keyword>
<evidence type="ECO:0000256" key="4">
    <source>
        <dbReference type="ARBA" id="ARBA00023239"/>
    </source>
</evidence>
<evidence type="ECO:0000256" key="6">
    <source>
        <dbReference type="ARBA" id="ARBA00047517"/>
    </source>
</evidence>
<evidence type="ECO:0000256" key="9">
    <source>
        <dbReference type="RuleBase" id="RU362118"/>
    </source>
</evidence>
<organism evidence="10 11">
    <name type="scientific">Thalassospira alkalitolerans</name>
    <dbReference type="NCBI Taxonomy" id="1293890"/>
    <lineage>
        <taxon>Bacteria</taxon>
        <taxon>Pseudomonadati</taxon>
        <taxon>Pseudomonadota</taxon>
        <taxon>Alphaproteobacteria</taxon>
        <taxon>Rhodospirillales</taxon>
        <taxon>Thalassospiraceae</taxon>
        <taxon>Thalassospira</taxon>
    </lineage>
</organism>
<dbReference type="PIRSF" id="PIRSF001434">
    <property type="entry name" value="CGS"/>
    <property type="match status" value="1"/>
</dbReference>
<evidence type="ECO:0000313" key="11">
    <source>
        <dbReference type="Proteomes" id="UP000193396"/>
    </source>
</evidence>
<dbReference type="FunFam" id="3.40.640.10:FF:000046">
    <property type="entry name" value="Cystathionine gamma-lyase"/>
    <property type="match status" value="1"/>
</dbReference>
<dbReference type="GO" id="GO:0030170">
    <property type="term" value="F:pyridoxal phosphate binding"/>
    <property type="evidence" value="ECO:0007669"/>
    <property type="project" value="InterPro"/>
</dbReference>
<dbReference type="Proteomes" id="UP000193396">
    <property type="component" value="Unassembled WGS sequence"/>
</dbReference>
<evidence type="ECO:0000313" key="10">
    <source>
        <dbReference type="EMBL" id="OSQ48424.1"/>
    </source>
</evidence>
<feature type="modified residue" description="N6-(pyridoxal phosphate)lysine" evidence="8">
    <location>
        <position position="210"/>
    </location>
</feature>
<protein>
    <submittedName>
        <fullName evidence="10">Cystathionine beta-lyase</fullName>
        <ecNumber evidence="10">4.4.1.8</ecNumber>
    </submittedName>
</protein>
<reference evidence="10 11" key="1">
    <citation type="submission" date="2014-03" db="EMBL/GenBank/DDBJ databases">
        <title>The draft genome sequence of Thalassospira alkalitolerans JCM 18968.</title>
        <authorList>
            <person name="Lai Q."/>
            <person name="Shao Z."/>
        </authorList>
    </citation>
    <scope>NUCLEOTIDE SEQUENCE [LARGE SCALE GENOMIC DNA]</scope>
    <source>
        <strain evidence="10 11">JCM 18968</strain>
    </source>
</reference>
<dbReference type="GO" id="GO:0019450">
    <property type="term" value="P:L-cysteine catabolic process to pyruvate"/>
    <property type="evidence" value="ECO:0007669"/>
    <property type="project" value="TreeGrafter"/>
</dbReference>
<dbReference type="InterPro" id="IPR006233">
    <property type="entry name" value="Cys_b_lyase_bac"/>
</dbReference>
<comment type="similarity">
    <text evidence="2 9">Belongs to the trans-sulfuration enzymes family.</text>
</comment>
<dbReference type="EC" id="4.4.1.8" evidence="10"/>
<comment type="catalytic activity">
    <reaction evidence="6">
        <text>L,L-cystathionine + H2O = L-homocysteine + pyruvate + NH4(+)</text>
        <dbReference type="Rhea" id="RHEA:13965"/>
        <dbReference type="ChEBI" id="CHEBI:15361"/>
        <dbReference type="ChEBI" id="CHEBI:15377"/>
        <dbReference type="ChEBI" id="CHEBI:28938"/>
        <dbReference type="ChEBI" id="CHEBI:58161"/>
        <dbReference type="ChEBI" id="CHEBI:58199"/>
    </reaction>
</comment>
<dbReference type="Gene3D" id="3.40.640.10">
    <property type="entry name" value="Type I PLP-dependent aspartate aminotransferase-like (Major domain)"/>
    <property type="match status" value="1"/>
</dbReference>
<comment type="catalytic activity">
    <reaction evidence="7">
        <text>an S-substituted L-cysteine + H2O = a thiol + pyruvate + NH4(+)</text>
        <dbReference type="Rhea" id="RHEA:18121"/>
        <dbReference type="ChEBI" id="CHEBI:15361"/>
        <dbReference type="ChEBI" id="CHEBI:15377"/>
        <dbReference type="ChEBI" id="CHEBI:28938"/>
        <dbReference type="ChEBI" id="CHEBI:29256"/>
        <dbReference type="ChEBI" id="CHEBI:58717"/>
        <dbReference type="EC" id="4.4.1.13"/>
    </reaction>
</comment>
<sequence>MSGNRPQKPATKLVHAGRRSSQYHGVVNPPVLHASTILFESLAELEQAGASKPGKVTYGRHGTPTRFLLEEAVAELEGGFGTLCVSSGVAAITNTILALVKPGDHILVTDSTYFPTRNLCDTFLKKFGVETQYYDPTIGGDIAGLIRDNTVLVWCESPGSLTFEMQDIPAIAKAAHARGVKVLLDNTWASPILCRPFDMGVDISIQAGTKYIVGHSDVMMGTITTATEEDLLTCKKQVVLSGDAIGPDDCYLAQRGLRTLGVRLRQHHESGLKVAKWLQGRPEVKRVLHPGLPDDPGHAIWKRDFTGASGLFSFVLHPITKPQLANMVDHMDLFGMGFSWGGFESLILPSDPKKIRTATKWDEDGQLIRLHIGLEDTDDLIADLEAGFERLKTV</sequence>
<evidence type="ECO:0000256" key="5">
    <source>
        <dbReference type="ARBA" id="ARBA00046315"/>
    </source>
</evidence>
<dbReference type="RefSeq" id="WP_085618083.1">
    <property type="nucleotide sequence ID" value="NZ_JFKB01000005.1"/>
</dbReference>
<dbReference type="FunFam" id="3.90.1150.10:FF:000058">
    <property type="entry name" value="Cystathionine beta-lyase"/>
    <property type="match status" value="1"/>
</dbReference>
<keyword evidence="4 10" id="KW-0456">Lyase</keyword>
<dbReference type="InterPro" id="IPR015421">
    <property type="entry name" value="PyrdxlP-dep_Trfase_major"/>
</dbReference>
<dbReference type="Pfam" id="PF01053">
    <property type="entry name" value="Cys_Met_Meta_PP"/>
    <property type="match status" value="1"/>
</dbReference>